<evidence type="ECO:0000256" key="2">
    <source>
        <dbReference type="ARBA" id="ARBA00012937"/>
    </source>
</evidence>
<dbReference type="SUPFAM" id="SSF54368">
    <property type="entry name" value="Glutamine synthetase, N-terminal domain"/>
    <property type="match status" value="1"/>
</dbReference>
<dbReference type="PROSITE" id="PS51987">
    <property type="entry name" value="GS_CATALYTIC"/>
    <property type="match status" value="1"/>
</dbReference>
<dbReference type="GO" id="GO:0005737">
    <property type="term" value="C:cytoplasm"/>
    <property type="evidence" value="ECO:0007669"/>
    <property type="project" value="TreeGrafter"/>
</dbReference>
<dbReference type="InterPro" id="IPR036651">
    <property type="entry name" value="Gln_synt_N_sf"/>
</dbReference>
<evidence type="ECO:0000256" key="6">
    <source>
        <dbReference type="SAM" id="MobiDB-lite"/>
    </source>
</evidence>
<dbReference type="GO" id="GO:0006542">
    <property type="term" value="P:glutamine biosynthetic process"/>
    <property type="evidence" value="ECO:0007669"/>
    <property type="project" value="InterPro"/>
</dbReference>
<dbReference type="Gene3D" id="3.30.590.10">
    <property type="entry name" value="Glutamine synthetase/guanido kinase, catalytic domain"/>
    <property type="match status" value="1"/>
</dbReference>
<dbReference type="InterPro" id="IPR050292">
    <property type="entry name" value="Glutamine_Synthetase"/>
</dbReference>
<dbReference type="AlphaFoldDB" id="A0A6C0EHA7"/>
<dbReference type="PROSITE" id="PS00180">
    <property type="entry name" value="GLNA_1"/>
    <property type="match status" value="1"/>
</dbReference>
<keyword evidence="5" id="KW-0067">ATP-binding</keyword>
<keyword evidence="4" id="KW-0547">Nucleotide-binding</keyword>
<protein>
    <recommendedName>
        <fullName evidence="2">glutamine synthetase</fullName>
        <ecNumber evidence="2">6.3.1.2</ecNumber>
    </recommendedName>
</protein>
<dbReference type="InterPro" id="IPR008146">
    <property type="entry name" value="Gln_synth_cat_dom"/>
</dbReference>
<organism evidence="8">
    <name type="scientific">viral metagenome</name>
    <dbReference type="NCBI Taxonomy" id="1070528"/>
    <lineage>
        <taxon>unclassified sequences</taxon>
        <taxon>metagenomes</taxon>
        <taxon>organismal metagenomes</taxon>
    </lineage>
</organism>
<dbReference type="EC" id="6.3.1.2" evidence="2"/>
<dbReference type="PROSITE" id="PS00181">
    <property type="entry name" value="GLNA_ATP"/>
    <property type="match status" value="1"/>
</dbReference>
<feature type="domain" description="GS catalytic" evidence="7">
    <location>
        <begin position="131"/>
        <end position="383"/>
    </location>
</feature>
<dbReference type="PANTHER" id="PTHR20852">
    <property type="entry name" value="GLUTAMINE SYNTHETASE"/>
    <property type="match status" value="1"/>
</dbReference>
<dbReference type="InterPro" id="IPR027302">
    <property type="entry name" value="Gln_synth_N_conserv_site"/>
</dbReference>
<evidence type="ECO:0000313" key="8">
    <source>
        <dbReference type="EMBL" id="QHT28162.1"/>
    </source>
</evidence>
<proteinExistence type="inferred from homology"/>
<evidence type="ECO:0000256" key="4">
    <source>
        <dbReference type="ARBA" id="ARBA00022741"/>
    </source>
</evidence>
<dbReference type="EMBL" id="MN738852">
    <property type="protein sequence ID" value="QHT28162.1"/>
    <property type="molecule type" value="Genomic_DNA"/>
</dbReference>
<dbReference type="Gene3D" id="3.10.20.70">
    <property type="entry name" value="Glutamine synthetase, N-terminal domain"/>
    <property type="match status" value="1"/>
</dbReference>
<accession>A0A6C0EHA7</accession>
<dbReference type="GO" id="GO:0005524">
    <property type="term" value="F:ATP binding"/>
    <property type="evidence" value="ECO:0007669"/>
    <property type="project" value="UniProtKB-KW"/>
</dbReference>
<keyword evidence="3" id="KW-0436">Ligase</keyword>
<dbReference type="Pfam" id="PF00120">
    <property type="entry name" value="Gln-synt_C"/>
    <property type="match status" value="1"/>
</dbReference>
<dbReference type="GO" id="GO:0004356">
    <property type="term" value="F:glutamine synthetase activity"/>
    <property type="evidence" value="ECO:0007669"/>
    <property type="project" value="UniProtKB-EC"/>
</dbReference>
<evidence type="ECO:0000256" key="1">
    <source>
        <dbReference type="ARBA" id="ARBA00009897"/>
    </source>
</evidence>
<dbReference type="InterPro" id="IPR014746">
    <property type="entry name" value="Gln_synth/guanido_kin_cat_dom"/>
</dbReference>
<feature type="region of interest" description="Disordered" evidence="6">
    <location>
        <begin position="78"/>
        <end position="97"/>
    </location>
</feature>
<dbReference type="PANTHER" id="PTHR20852:SF57">
    <property type="entry name" value="GLUTAMINE SYNTHETASE 2 CYTOPLASMIC"/>
    <property type="match status" value="1"/>
</dbReference>
<evidence type="ECO:0000256" key="5">
    <source>
        <dbReference type="ARBA" id="ARBA00022840"/>
    </source>
</evidence>
<dbReference type="FunFam" id="3.30.590.10:FF:000004">
    <property type="entry name" value="Glutamine synthetase"/>
    <property type="match status" value="1"/>
</dbReference>
<dbReference type="InterPro" id="IPR027303">
    <property type="entry name" value="Gln_synth_gly_rich_site"/>
</dbReference>
<evidence type="ECO:0000259" key="7">
    <source>
        <dbReference type="PROSITE" id="PS51987"/>
    </source>
</evidence>
<evidence type="ECO:0000256" key="3">
    <source>
        <dbReference type="ARBA" id="ARBA00022598"/>
    </source>
</evidence>
<sequence length="383" mass="43539">MSESCTCILEYVWVDGKQNLRSKIRVCNKIPQTIKDVPIWNYDGSSTYQATTEDSEIILKPCAMFDYFENWNTLKQMPIPPKKKEDGSLKRPPVPSRKYTLPKKATKTISLHKLILCDTYYTNGTHTETNHRYQANKIFNKMLDEEPWFGLEQEYFMINNNTMKPLGFPDDTANATQGQYYCSVGANNSFGRALAEEHMKICVASGIKISGINAEVAPGQWEFQIGPSTGIEQGDHLWMARYLLQKIAEKYNVIIDFSPKPVPGEWNGSGCHANFSTKNMREGTKNKKGITYIENAIKELSQKHDEHMKVYGEDNDLRMTGKCETASYDVFSDGISNRGASIRRGFGTIENECGYFEDRRPSSNCDPYLVTSKIFETTMKISS</sequence>
<dbReference type="SUPFAM" id="SSF55931">
    <property type="entry name" value="Glutamine synthetase/guanido kinase"/>
    <property type="match status" value="1"/>
</dbReference>
<comment type="similarity">
    <text evidence="1">Belongs to the glutamine synthetase family.</text>
</comment>
<dbReference type="SMART" id="SM01230">
    <property type="entry name" value="Gln-synt_C"/>
    <property type="match status" value="1"/>
</dbReference>
<name>A0A6C0EHA7_9ZZZZ</name>
<reference evidence="8" key="1">
    <citation type="journal article" date="2020" name="Nature">
        <title>Giant virus diversity and host interactions through global metagenomics.</title>
        <authorList>
            <person name="Schulz F."/>
            <person name="Roux S."/>
            <person name="Paez-Espino D."/>
            <person name="Jungbluth S."/>
            <person name="Walsh D.A."/>
            <person name="Denef V.J."/>
            <person name="McMahon K.D."/>
            <person name="Konstantinidis K.T."/>
            <person name="Eloe-Fadrosh E.A."/>
            <person name="Kyrpides N.C."/>
            <person name="Woyke T."/>
        </authorList>
    </citation>
    <scope>NUCLEOTIDE SEQUENCE</scope>
    <source>
        <strain evidence="8">GVMAG-M-3300001348-25</strain>
    </source>
</reference>